<dbReference type="EMBL" id="BSXV01006289">
    <property type="protein sequence ID" value="GMF03606.1"/>
    <property type="molecule type" value="Genomic_DNA"/>
</dbReference>
<comment type="caution">
    <text evidence="1">The sequence shown here is derived from an EMBL/GenBank/DDBJ whole genome shotgun (WGS) entry which is preliminary data.</text>
</comment>
<protein>
    <submittedName>
        <fullName evidence="1">Unnamed protein product</fullName>
    </submittedName>
</protein>
<evidence type="ECO:0000313" key="2">
    <source>
        <dbReference type="Proteomes" id="UP001165101"/>
    </source>
</evidence>
<sequence>MTQTNAINNNNNNGKEFLVLSDLSEFTDSDSQSSIIKFTENLNVIKSEKNEIISENSTTILKSPKVEKVQNCLKSNFITKTSQENIVVNSNANITDPIAIKPIRTSEVSPLKRKLTPRQLINLSSSPNKPESKLSNMPQIV</sequence>
<dbReference type="Proteomes" id="UP001165101">
    <property type="component" value="Unassembled WGS sequence"/>
</dbReference>
<evidence type="ECO:0000313" key="1">
    <source>
        <dbReference type="EMBL" id="GMF03606.1"/>
    </source>
</evidence>
<organism evidence="1 2">
    <name type="scientific">Candida boidinii</name>
    <name type="common">Yeast</name>
    <dbReference type="NCBI Taxonomy" id="5477"/>
    <lineage>
        <taxon>Eukaryota</taxon>
        <taxon>Fungi</taxon>
        <taxon>Dikarya</taxon>
        <taxon>Ascomycota</taxon>
        <taxon>Saccharomycotina</taxon>
        <taxon>Pichiomycetes</taxon>
        <taxon>Pichiales</taxon>
        <taxon>Pichiaceae</taxon>
        <taxon>Ogataea</taxon>
        <taxon>Ogataea/Candida clade</taxon>
    </lineage>
</organism>
<name>A0ACB5U6X3_CANBO</name>
<keyword evidence="2" id="KW-1185">Reference proteome</keyword>
<gene>
    <name evidence="1" type="ORF">Cboi01_000634600</name>
</gene>
<reference evidence="1" key="1">
    <citation type="submission" date="2023-04" db="EMBL/GenBank/DDBJ databases">
        <title>Candida boidinii NBRC 1967.</title>
        <authorList>
            <person name="Ichikawa N."/>
            <person name="Sato H."/>
            <person name="Tonouchi N."/>
        </authorList>
    </citation>
    <scope>NUCLEOTIDE SEQUENCE</scope>
    <source>
        <strain evidence="1">NBRC 1967</strain>
    </source>
</reference>
<proteinExistence type="predicted"/>
<accession>A0ACB5U6X3</accession>